<evidence type="ECO:0000259" key="6">
    <source>
        <dbReference type="Pfam" id="PF13802"/>
    </source>
</evidence>
<dbReference type="FunFam" id="3.20.20.80:FF:000039">
    <property type="entry name" value="Glucosidase, alpha neutral C"/>
    <property type="match status" value="1"/>
</dbReference>
<proteinExistence type="inferred from homology"/>
<evidence type="ECO:0000259" key="7">
    <source>
        <dbReference type="Pfam" id="PF21365"/>
    </source>
</evidence>
<dbReference type="Gene3D" id="2.60.40.1180">
    <property type="entry name" value="Golgi alpha-mannosidase II"/>
    <property type="match status" value="2"/>
</dbReference>
<dbReference type="FunFam" id="3.20.20.80:FF:000046">
    <property type="entry name" value="Glucosidase alpha, neutral C"/>
    <property type="match status" value="1"/>
</dbReference>
<dbReference type="Pfam" id="PF13802">
    <property type="entry name" value="Gal_mutarotas_2"/>
    <property type="match status" value="1"/>
</dbReference>
<keyword evidence="3 4" id="KW-0326">Glycosidase</keyword>
<feature type="domain" description="Glycoside hydrolase family 31 TIM barrel" evidence="5">
    <location>
        <begin position="349"/>
        <end position="676"/>
    </location>
</feature>
<dbReference type="AlphaFoldDB" id="A0A3B3S6I8"/>
<dbReference type="GO" id="GO:0004558">
    <property type="term" value="F:alpha-1,4-glucosidase activity"/>
    <property type="evidence" value="ECO:0007669"/>
    <property type="project" value="TreeGrafter"/>
</dbReference>
<keyword evidence="9" id="KW-1185">Reference proteome</keyword>
<dbReference type="InterPro" id="IPR025887">
    <property type="entry name" value="Glyco_hydro_31_N_dom"/>
</dbReference>
<evidence type="ECO:0000256" key="1">
    <source>
        <dbReference type="ARBA" id="ARBA00007806"/>
    </source>
</evidence>
<dbReference type="Proteomes" id="UP000261540">
    <property type="component" value="Unplaced"/>
</dbReference>
<organism evidence="8 9">
    <name type="scientific">Paramormyrops kingsleyae</name>
    <dbReference type="NCBI Taxonomy" id="1676925"/>
    <lineage>
        <taxon>Eukaryota</taxon>
        <taxon>Metazoa</taxon>
        <taxon>Chordata</taxon>
        <taxon>Craniata</taxon>
        <taxon>Vertebrata</taxon>
        <taxon>Euteleostomi</taxon>
        <taxon>Actinopterygii</taxon>
        <taxon>Neopterygii</taxon>
        <taxon>Teleostei</taxon>
        <taxon>Osteoglossocephala</taxon>
        <taxon>Osteoglossomorpha</taxon>
        <taxon>Osteoglossiformes</taxon>
        <taxon>Mormyridae</taxon>
        <taxon>Paramormyrops</taxon>
    </lineage>
</organism>
<feature type="domain" description="Glycoside hydrolase family 31 N-terminal" evidence="6">
    <location>
        <begin position="71"/>
        <end position="283"/>
    </location>
</feature>
<comment type="similarity">
    <text evidence="1 4">Belongs to the glycosyl hydrolase 31 family.</text>
</comment>
<keyword evidence="2 4" id="KW-0378">Hydrolase</keyword>
<evidence type="ECO:0000313" key="8">
    <source>
        <dbReference type="Ensembl" id="ENSPKIP00000025611.1"/>
    </source>
</evidence>
<evidence type="ECO:0000256" key="4">
    <source>
        <dbReference type="RuleBase" id="RU361185"/>
    </source>
</evidence>
<sequence length="907" mass="103069">MTEIETNTVESVVPDDEEGNEFKQCNQISFYRRQKQGNRQQYHILLNTLVLTEKGAVMELLDQNTEVQLVLQVCAIRGGAIRVLVDELKPIRPRYKVLDVLTREPVYERLRLDKKEENSVTLGWGVSQYQVRIQACPLLLEVLCEGEVTVTLNQKSRLYFEVLQDPPEMRPLTSVDEEEDPTGLWREKFKHFVDIKASGPSSVGVDLRLCGFSHLYGLPEHADTFQLKDTSDGEPYRLYNLDVFGYDIHSRLGLYGSVPLVLAHNTSRTVGVFWLNASETLVDLQRMSDGVPSSDLQRFSPPPAKRRSLQPHTDLIWMSESGVIDSFILLGPAPAQVFSQYAELTGYQAMPPLFSLGYHQCRWNYENEADVKEVDAGFDSHAIPYDVMWLDIEHTDEKRYFTWDPRRFPNPIHLQRHLEERNRKLVVISDPHIKVDPAWSIYCEARKSGHFVRDREGGPFCGRCWPGVSCYLDFSSSTVRAWYSSLFALEKYKGSTEIMFIWNDMNEPSVFDGPEKTMPKDAVHYGGVEHRELHNLYGFYQHLATVEGLVSRSHGLDRPFVLSRSFFAGSQRLGAIWTGDNVATWEYLKISLPMLLSLSVVGIAFCGADVGGFFRDPEPELLVRWYQAGSLQPFFRGHSCREMKRREPWLFADPFTAAIRAAAQQRYRLLPYWYTLFYDAHTSAQPPMRPLWVEFPGEQDTFSVENQYMIGSALLACPVTDPGVTEVKVVLPGSSEYWYDVQTNLFFAGGRTLSLPVTLDTVPLFQRGGTIVPRKSEAGSCSADLQKYPFTLTVALDSKACAVGRLFLDDGHSFGYQDRKQFSLRRFSLQGGRLVCCSADDAGLLDPGCTVSSVSFLGVKNRPSAVTTHISGVEEICRSVQYQEYKHLLLVENLNLNVGKDWEIRIQ</sequence>
<dbReference type="GO" id="GO:0030246">
    <property type="term" value="F:carbohydrate binding"/>
    <property type="evidence" value="ECO:0007669"/>
    <property type="project" value="InterPro"/>
</dbReference>
<dbReference type="CDD" id="cd06603">
    <property type="entry name" value="GH31_GANC_GANAB_alpha"/>
    <property type="match status" value="1"/>
</dbReference>
<protein>
    <submittedName>
        <fullName evidence="8">Glucosidase alpha, neutral C</fullName>
    </submittedName>
</protein>
<reference evidence="8" key="2">
    <citation type="submission" date="2025-09" db="UniProtKB">
        <authorList>
            <consortium name="Ensembl"/>
        </authorList>
    </citation>
    <scope>IDENTIFICATION</scope>
</reference>
<dbReference type="STRING" id="1676925.ENSPKIP00000025611"/>
<dbReference type="Gene3D" id="3.20.20.80">
    <property type="entry name" value="Glycosidases"/>
    <property type="match status" value="2"/>
</dbReference>
<feature type="domain" description="Glycosyl hydrolase family 31 C-terminal" evidence="7">
    <location>
        <begin position="685"/>
        <end position="772"/>
    </location>
</feature>
<dbReference type="InterPro" id="IPR013780">
    <property type="entry name" value="Glyco_hydro_b"/>
</dbReference>
<dbReference type="OrthoDB" id="3237269at2759"/>
<dbReference type="CDD" id="cd14752">
    <property type="entry name" value="GH31_N"/>
    <property type="match status" value="1"/>
</dbReference>
<dbReference type="GO" id="GO:0006491">
    <property type="term" value="P:N-glycan processing"/>
    <property type="evidence" value="ECO:0007669"/>
    <property type="project" value="TreeGrafter"/>
</dbReference>
<dbReference type="InterPro" id="IPR048395">
    <property type="entry name" value="Glyco_hydro_31_C"/>
</dbReference>
<name>A0A3B3S6I8_9TELE</name>
<dbReference type="Ensembl" id="ENSPKIT00000006348.1">
    <property type="protein sequence ID" value="ENSPKIP00000025611.1"/>
    <property type="gene ID" value="ENSPKIG00000008423.1"/>
</dbReference>
<dbReference type="GeneTree" id="ENSGT00940000159230"/>
<dbReference type="SUPFAM" id="SSF51011">
    <property type="entry name" value="Glycosyl hydrolase domain"/>
    <property type="match status" value="1"/>
</dbReference>
<dbReference type="InterPro" id="IPR017853">
    <property type="entry name" value="GH"/>
</dbReference>
<dbReference type="InterPro" id="IPR030458">
    <property type="entry name" value="Glyco_hydro_31_AS"/>
</dbReference>
<dbReference type="InterPro" id="IPR011013">
    <property type="entry name" value="Gal_mutarotase_sf_dom"/>
</dbReference>
<dbReference type="InterPro" id="IPR000322">
    <property type="entry name" value="Glyco_hydro_31_TIM"/>
</dbReference>
<dbReference type="SUPFAM" id="SSF51445">
    <property type="entry name" value="(Trans)glycosidases"/>
    <property type="match status" value="1"/>
</dbReference>
<dbReference type="Pfam" id="PF21365">
    <property type="entry name" value="Glyco_hydro_31_3rd"/>
    <property type="match status" value="1"/>
</dbReference>
<dbReference type="FunFam" id="2.60.40.1180:FF:000023">
    <property type="entry name" value="neutral alpha-glucosidase AB isoform X2"/>
    <property type="match status" value="1"/>
</dbReference>
<dbReference type="PROSITE" id="PS00129">
    <property type="entry name" value="GLYCOSYL_HYDROL_F31_1"/>
    <property type="match status" value="1"/>
</dbReference>
<accession>A0A3B3S6I8</accession>
<evidence type="ECO:0000259" key="5">
    <source>
        <dbReference type="Pfam" id="PF01055"/>
    </source>
</evidence>
<evidence type="ECO:0000256" key="2">
    <source>
        <dbReference type="ARBA" id="ARBA00022801"/>
    </source>
</evidence>
<evidence type="ECO:0000256" key="3">
    <source>
        <dbReference type="ARBA" id="ARBA00023295"/>
    </source>
</evidence>
<dbReference type="SUPFAM" id="SSF74650">
    <property type="entry name" value="Galactose mutarotase-like"/>
    <property type="match status" value="1"/>
</dbReference>
<dbReference type="Gene3D" id="2.60.40.1760">
    <property type="entry name" value="glycosyl hydrolase (family 31)"/>
    <property type="match status" value="1"/>
</dbReference>
<dbReference type="PANTHER" id="PTHR22762:SF60">
    <property type="entry name" value="NEUTRAL ALPHA-GLUCOSIDASE C"/>
    <property type="match status" value="1"/>
</dbReference>
<dbReference type="Pfam" id="PF01055">
    <property type="entry name" value="Glyco_hydro_31_2nd"/>
    <property type="match status" value="1"/>
</dbReference>
<reference evidence="8" key="1">
    <citation type="submission" date="2025-08" db="UniProtKB">
        <authorList>
            <consortium name="Ensembl"/>
        </authorList>
    </citation>
    <scope>IDENTIFICATION</scope>
</reference>
<dbReference type="GO" id="GO:0005975">
    <property type="term" value="P:carbohydrate metabolic process"/>
    <property type="evidence" value="ECO:0007669"/>
    <property type="project" value="InterPro"/>
</dbReference>
<evidence type="ECO:0000313" key="9">
    <source>
        <dbReference type="Proteomes" id="UP000261540"/>
    </source>
</evidence>
<dbReference type="PANTHER" id="PTHR22762">
    <property type="entry name" value="ALPHA-GLUCOSIDASE"/>
    <property type="match status" value="1"/>
</dbReference>